<accession>A0ABD4Z5W1</accession>
<feature type="transmembrane region" description="Helical" evidence="6">
    <location>
        <begin position="180"/>
        <end position="209"/>
    </location>
</feature>
<evidence type="ECO:0000256" key="2">
    <source>
        <dbReference type="ARBA" id="ARBA00022475"/>
    </source>
</evidence>
<evidence type="ECO:0000256" key="6">
    <source>
        <dbReference type="SAM" id="Phobius"/>
    </source>
</evidence>
<evidence type="ECO:0000313" key="9">
    <source>
        <dbReference type="Proteomes" id="UP001529235"/>
    </source>
</evidence>
<name>A0ABD4Z5W1_9CREN</name>
<evidence type="ECO:0000256" key="1">
    <source>
        <dbReference type="ARBA" id="ARBA00004651"/>
    </source>
</evidence>
<dbReference type="RefSeq" id="WP_285273492.1">
    <property type="nucleotide sequence ID" value="NZ_JASNVW010000002.1"/>
</dbReference>
<feature type="transmembrane region" description="Helical" evidence="6">
    <location>
        <begin position="77"/>
        <end position="98"/>
    </location>
</feature>
<sequence>MKSRMHAAILATIIIIVVVLAMAFALKGIALYIPPRNVRTLAEIFLNTTFNQWVNISAMAPEAVTAIVWDYRGLDTLFETSVMFIAILGALTLSRGVGEKLFTNGASEAGGLSVIVKTITRIILVMTSAVGASIALHGHLTPGGGFQGGATLAVAPMILIVTFSVYFLTKRITINKAVILRTAGLSVIALASFIVLIVALLQGSVAYIFQNQVKMFSPYSIPSYMGDSLVLGGTLLLFNASETFAVFFGFIVLLILITLPEDQFRKVVLESEE</sequence>
<comment type="subcellular location">
    <subcellularLocation>
        <location evidence="1">Cell membrane</location>
        <topology evidence="1">Multi-pass membrane protein</topology>
    </subcellularLocation>
</comment>
<proteinExistence type="predicted"/>
<dbReference type="PANTHER" id="PTHR33932:SF4">
    <property type="entry name" value="NA(+)_H(+) ANTIPORTER SUBUNIT B"/>
    <property type="match status" value="1"/>
</dbReference>
<reference evidence="8 9" key="1">
    <citation type="submission" date="2023-05" db="EMBL/GenBank/DDBJ databases">
        <title>A new hyperthermophilic archaea 'Ignisphaera cupida' sp. nov. and description of the family 'Ignisphaeraceae' fam. nov.</title>
        <authorList>
            <person name="Podosokorskaya O.A."/>
            <person name="Elcheninov A.G."/>
            <person name="Klukina A."/>
            <person name="Merkel A.Y."/>
        </authorList>
    </citation>
    <scope>NUCLEOTIDE SEQUENCE [LARGE SCALE GENOMIC DNA]</scope>
    <source>
        <strain evidence="8 9">4213-co</strain>
    </source>
</reference>
<dbReference type="Pfam" id="PF04039">
    <property type="entry name" value="MnhB"/>
    <property type="match status" value="1"/>
</dbReference>
<feature type="transmembrane region" description="Helical" evidence="6">
    <location>
        <begin position="119"/>
        <end position="140"/>
    </location>
</feature>
<evidence type="ECO:0000256" key="5">
    <source>
        <dbReference type="ARBA" id="ARBA00023136"/>
    </source>
</evidence>
<evidence type="ECO:0000256" key="4">
    <source>
        <dbReference type="ARBA" id="ARBA00022989"/>
    </source>
</evidence>
<organism evidence="8 9">
    <name type="scientific">Ignisphaera cupida</name>
    <dbReference type="NCBI Taxonomy" id="3050454"/>
    <lineage>
        <taxon>Archaea</taxon>
        <taxon>Thermoproteota</taxon>
        <taxon>Thermoprotei</taxon>
        <taxon>Desulfurococcales</taxon>
        <taxon>Desulfurococcaceae</taxon>
        <taxon>Ignisphaera</taxon>
    </lineage>
</organism>
<feature type="domain" description="Na+/H+ antiporter MnhB subunit-related protein" evidence="7">
    <location>
        <begin position="115"/>
        <end position="251"/>
    </location>
</feature>
<dbReference type="InterPro" id="IPR050622">
    <property type="entry name" value="CPA3_antiporter_subunitB"/>
</dbReference>
<feature type="transmembrane region" description="Helical" evidence="6">
    <location>
        <begin position="7"/>
        <end position="33"/>
    </location>
</feature>
<keyword evidence="5 6" id="KW-0472">Membrane</keyword>
<keyword evidence="2" id="KW-1003">Cell membrane</keyword>
<feature type="transmembrane region" description="Helical" evidence="6">
    <location>
        <begin position="229"/>
        <end position="257"/>
    </location>
</feature>
<dbReference type="Proteomes" id="UP001529235">
    <property type="component" value="Unassembled WGS sequence"/>
</dbReference>
<dbReference type="EMBL" id="JASNVW010000002">
    <property type="protein sequence ID" value="MDK6028509.1"/>
    <property type="molecule type" value="Genomic_DNA"/>
</dbReference>
<evidence type="ECO:0000256" key="3">
    <source>
        <dbReference type="ARBA" id="ARBA00022692"/>
    </source>
</evidence>
<evidence type="ECO:0000313" key="8">
    <source>
        <dbReference type="EMBL" id="MDK6028509.1"/>
    </source>
</evidence>
<protein>
    <submittedName>
        <fullName evidence="8">MnhB domain-containing protein</fullName>
    </submittedName>
</protein>
<keyword evidence="9" id="KW-1185">Reference proteome</keyword>
<dbReference type="PANTHER" id="PTHR33932">
    <property type="entry name" value="NA(+)/H(+) ANTIPORTER SUBUNIT B"/>
    <property type="match status" value="1"/>
</dbReference>
<dbReference type="GO" id="GO:0005886">
    <property type="term" value="C:plasma membrane"/>
    <property type="evidence" value="ECO:0007669"/>
    <property type="project" value="UniProtKB-SubCell"/>
</dbReference>
<keyword evidence="3 6" id="KW-0812">Transmembrane</keyword>
<keyword evidence="4 6" id="KW-1133">Transmembrane helix</keyword>
<dbReference type="AlphaFoldDB" id="A0ABD4Z5W1"/>
<evidence type="ECO:0000259" key="7">
    <source>
        <dbReference type="Pfam" id="PF04039"/>
    </source>
</evidence>
<dbReference type="InterPro" id="IPR007182">
    <property type="entry name" value="MnhB"/>
</dbReference>
<feature type="transmembrane region" description="Helical" evidence="6">
    <location>
        <begin position="146"/>
        <end position="168"/>
    </location>
</feature>
<gene>
    <name evidence="8" type="ORF">QPL79_03950</name>
</gene>
<comment type="caution">
    <text evidence="8">The sequence shown here is derived from an EMBL/GenBank/DDBJ whole genome shotgun (WGS) entry which is preliminary data.</text>
</comment>